<evidence type="ECO:0000313" key="2">
    <source>
        <dbReference type="Proteomes" id="UP000271700"/>
    </source>
</evidence>
<dbReference type="NCBIfam" id="NF041384">
    <property type="entry name" value="YHS_seleno_dom"/>
    <property type="match status" value="1"/>
</dbReference>
<proteinExistence type="predicted"/>
<dbReference type="STRING" id="981384.GCA_000192475_01481"/>
<accession>A0A497ZQG9</accession>
<dbReference type="AlphaFoldDB" id="A0A497ZQG9"/>
<dbReference type="Proteomes" id="UP000271700">
    <property type="component" value="Unassembled WGS sequence"/>
</dbReference>
<protein>
    <submittedName>
        <fullName evidence="1">YHS domain-containing protein</fullName>
    </submittedName>
</protein>
<keyword evidence="2" id="KW-1185">Reference proteome</keyword>
<reference evidence="1 2" key="1">
    <citation type="submission" date="2018-10" db="EMBL/GenBank/DDBJ databases">
        <title>Genomic Encyclopedia of Archaeal and Bacterial Type Strains, Phase II (KMG-II): from individual species to whole genera.</title>
        <authorList>
            <person name="Goeker M."/>
        </authorList>
    </citation>
    <scope>NUCLEOTIDE SEQUENCE [LARGE SCALE GENOMIC DNA]</scope>
    <source>
        <strain evidence="1 2">DSM 29317</strain>
    </source>
</reference>
<gene>
    <name evidence="1" type="ORF">CLV75_2334</name>
</gene>
<evidence type="ECO:0000313" key="1">
    <source>
        <dbReference type="EMBL" id="RLK07226.1"/>
    </source>
</evidence>
<comment type="caution">
    <text evidence="1">The sequence shown here is derived from an EMBL/GenBank/DDBJ whole genome shotgun (WGS) entry which is preliminary data.</text>
</comment>
<organism evidence="1 2">
    <name type="scientific">Ruegeria conchae</name>
    <dbReference type="NCBI Taxonomy" id="981384"/>
    <lineage>
        <taxon>Bacteria</taxon>
        <taxon>Pseudomonadati</taxon>
        <taxon>Pseudomonadota</taxon>
        <taxon>Alphaproteobacteria</taxon>
        <taxon>Rhodobacterales</taxon>
        <taxon>Roseobacteraceae</taxon>
        <taxon>Ruegeria</taxon>
    </lineage>
</organism>
<dbReference type="EMBL" id="RCCT01000003">
    <property type="protein sequence ID" value="RLK07226.1"/>
    <property type="molecule type" value="Genomic_DNA"/>
</dbReference>
<name>A0A497ZQG9_9RHOB</name>
<sequence>MPLGLHGLDAVTLATTGAVADGTAVYTAVHEGGAYYFASKESKAKFEANSEAYLPQYGGFYAFVIALGKKFDGDPKHADIIDGPLFLFVNSHLSSGC</sequence>